<evidence type="ECO:0000313" key="4">
    <source>
        <dbReference type="Proteomes" id="UP001332243"/>
    </source>
</evidence>
<gene>
    <name evidence="3" type="ORF">V1633_03750</name>
</gene>
<feature type="chain" id="PRO_5046709217" evidence="2">
    <location>
        <begin position="32"/>
        <end position="391"/>
    </location>
</feature>
<dbReference type="Proteomes" id="UP001332243">
    <property type="component" value="Unassembled WGS sequence"/>
</dbReference>
<accession>A0ABU7RMW5</accession>
<dbReference type="InterPro" id="IPR013517">
    <property type="entry name" value="FG-GAP"/>
</dbReference>
<evidence type="ECO:0000256" key="2">
    <source>
        <dbReference type="SAM" id="SignalP"/>
    </source>
</evidence>
<dbReference type="Gene3D" id="2.130.10.130">
    <property type="entry name" value="Integrin alpha, N-terminal"/>
    <property type="match status" value="2"/>
</dbReference>
<protein>
    <submittedName>
        <fullName evidence="3">VCBS repeat-containing protein</fullName>
    </submittedName>
</protein>
<evidence type="ECO:0000313" key="3">
    <source>
        <dbReference type="EMBL" id="MEE6257604.1"/>
    </source>
</evidence>
<keyword evidence="4" id="KW-1185">Reference proteome</keyword>
<dbReference type="PANTHER" id="PTHR44103:SF1">
    <property type="entry name" value="PROPROTEIN CONVERTASE P"/>
    <property type="match status" value="1"/>
</dbReference>
<proteinExistence type="predicted"/>
<dbReference type="SUPFAM" id="SSF69318">
    <property type="entry name" value="Integrin alpha N-terminal domain"/>
    <property type="match status" value="2"/>
</dbReference>
<dbReference type="Pfam" id="PF13517">
    <property type="entry name" value="FG-GAP_3"/>
    <property type="match status" value="2"/>
</dbReference>
<comment type="caution">
    <text evidence="3">The sequence shown here is derived from an EMBL/GenBank/DDBJ whole genome shotgun (WGS) entry which is preliminary data.</text>
</comment>
<dbReference type="InterPro" id="IPR028994">
    <property type="entry name" value="Integrin_alpha_N"/>
</dbReference>
<name>A0ABU7RMW5_9ACTN</name>
<dbReference type="PANTHER" id="PTHR44103">
    <property type="entry name" value="PROPROTEIN CONVERTASE P"/>
    <property type="match status" value="1"/>
</dbReference>
<sequence>MERNGALRTTTLFVAVMLAAVTTTTAAPAQAASTIAFQPARYIATGHSGTDSLAVADVTGDSRPDIVVGVGAAHNGETSSLLVYAQQPDRTYGSPRRIVGHGGYGGEVRVAVGDIDGDGRTDAALSTPGGIDVFYQRSNQLAAPLLVGIGAEDVALTDMTGDGRLDIVAAVTHGTVLIYPQNGSSTFGAATTVSGPADSGVPRTQVFTADLNGDSRPDVAQFYGKGTWVRLQQAGGAFGPATTHLIAPDADGYRWPSGGAAVGDLTGDGRSDLMMTAEANISHSAVNVFAQRGGALAVTPVTYPAYDSAMGMAVGDLTRDGRSDLVVAHSGWQAISVRAQQADASLGAYQLIEANGIVPAIDGVAIADLSGDGKPDIVSVVYQGLVLLIQK</sequence>
<dbReference type="EMBL" id="JAZGQK010000003">
    <property type="protein sequence ID" value="MEE6257604.1"/>
    <property type="molecule type" value="Genomic_DNA"/>
</dbReference>
<evidence type="ECO:0000256" key="1">
    <source>
        <dbReference type="ARBA" id="ARBA00022729"/>
    </source>
</evidence>
<keyword evidence="1 2" id="KW-0732">Signal</keyword>
<reference evidence="3 4" key="1">
    <citation type="submission" date="2024-01" db="EMBL/GenBank/DDBJ databases">
        <title>Genome insights into Plantactinospora sonchi sp. nov.</title>
        <authorList>
            <person name="Wang L."/>
        </authorList>
    </citation>
    <scope>NUCLEOTIDE SEQUENCE [LARGE SCALE GENOMIC DNA]</scope>
    <source>
        <strain evidence="3 4">NEAU-QY2</strain>
    </source>
</reference>
<dbReference type="Pfam" id="PF01839">
    <property type="entry name" value="FG-GAP"/>
    <property type="match status" value="2"/>
</dbReference>
<organism evidence="3 4">
    <name type="scientific">Plantactinospora sonchi</name>
    <dbReference type="NCBI Taxonomy" id="1544735"/>
    <lineage>
        <taxon>Bacteria</taxon>
        <taxon>Bacillati</taxon>
        <taxon>Actinomycetota</taxon>
        <taxon>Actinomycetes</taxon>
        <taxon>Micromonosporales</taxon>
        <taxon>Micromonosporaceae</taxon>
        <taxon>Plantactinospora</taxon>
    </lineage>
</organism>
<feature type="signal peptide" evidence="2">
    <location>
        <begin position="1"/>
        <end position="31"/>
    </location>
</feature>
<dbReference type="RefSeq" id="WP_331212726.1">
    <property type="nucleotide sequence ID" value="NZ_JAZGQK010000003.1"/>
</dbReference>